<accession>A0A1I2DUD5</accession>
<gene>
    <name evidence="2" type="ORF">SAMN04488035_0723</name>
</gene>
<name>A0A1I2DUD5_9MICO</name>
<keyword evidence="1" id="KW-0812">Transmembrane</keyword>
<evidence type="ECO:0000256" key="1">
    <source>
        <dbReference type="SAM" id="Phobius"/>
    </source>
</evidence>
<dbReference type="EMBL" id="FONZ01000001">
    <property type="protein sequence ID" value="SFE83851.1"/>
    <property type="molecule type" value="Genomic_DNA"/>
</dbReference>
<dbReference type="STRING" id="285351.SAMN04488035_0723"/>
<dbReference type="AlphaFoldDB" id="A0A1I2DUD5"/>
<feature type="transmembrane region" description="Helical" evidence="1">
    <location>
        <begin position="20"/>
        <end position="38"/>
    </location>
</feature>
<keyword evidence="1" id="KW-0472">Membrane</keyword>
<evidence type="ECO:0000313" key="3">
    <source>
        <dbReference type="Proteomes" id="UP000198520"/>
    </source>
</evidence>
<organism evidence="2 3">
    <name type="scientific">Flavimobilis marinus</name>
    <dbReference type="NCBI Taxonomy" id="285351"/>
    <lineage>
        <taxon>Bacteria</taxon>
        <taxon>Bacillati</taxon>
        <taxon>Actinomycetota</taxon>
        <taxon>Actinomycetes</taxon>
        <taxon>Micrococcales</taxon>
        <taxon>Jonesiaceae</taxon>
        <taxon>Flavimobilis</taxon>
    </lineage>
</organism>
<protein>
    <recommendedName>
        <fullName evidence="4">PH domain-containing protein</fullName>
    </recommendedName>
</protein>
<reference evidence="3" key="1">
    <citation type="submission" date="2016-10" db="EMBL/GenBank/DDBJ databases">
        <authorList>
            <person name="Varghese N."/>
            <person name="Submissions S."/>
        </authorList>
    </citation>
    <scope>NUCLEOTIDE SEQUENCE [LARGE SCALE GENOMIC DNA]</scope>
    <source>
        <strain evidence="3">DSM 19083</strain>
    </source>
</reference>
<dbReference type="Proteomes" id="UP000198520">
    <property type="component" value="Unassembled WGS sequence"/>
</dbReference>
<keyword evidence="3" id="KW-1185">Reference proteome</keyword>
<proteinExistence type="predicted"/>
<sequence length="216" mass="23138">MTQPSSSAPDRYRSSPAAPILASLLLGAGGLAVAWWIHSAAQNDGIVSAPEDAAATRAIAYAIAGAAALFALVFLLRIPVILTRRLEIDRDGVRWRGAHVPWEQVSAVRVLVLTTTKPAATSPTPRSVRTTTRMSLELAVREAALAEGHQPFLARLRISGAEPGGFTHHIQLGPGPLLASPQRKDYAPEVQAVLERVAAPMYRGVSVRQTTTTWTR</sequence>
<evidence type="ECO:0000313" key="2">
    <source>
        <dbReference type="EMBL" id="SFE83851.1"/>
    </source>
</evidence>
<evidence type="ECO:0008006" key="4">
    <source>
        <dbReference type="Google" id="ProtNLM"/>
    </source>
</evidence>
<feature type="transmembrane region" description="Helical" evidence="1">
    <location>
        <begin position="58"/>
        <end position="76"/>
    </location>
</feature>
<dbReference type="RefSeq" id="WP_093375102.1">
    <property type="nucleotide sequence ID" value="NZ_BNAN01000001.1"/>
</dbReference>
<keyword evidence="1" id="KW-1133">Transmembrane helix</keyword>